<keyword evidence="1" id="KW-1133">Transmembrane helix</keyword>
<keyword evidence="1" id="KW-0812">Transmembrane</keyword>
<accession>A0AAD8KWS4</accession>
<dbReference type="AlphaFoldDB" id="A0AAD8KWS4"/>
<keyword evidence="3" id="KW-1185">Reference proteome</keyword>
<sequence>MTGFCDGDESQFAVRVVVIVGTCLLSSLTCSSLFIFIALISHPPSVLESVFCVHWLAILVVSERLPHVDDGGGGGVYGSVHRFFPVDLTICTPFHLVDLMVTVVVTVVLPFYSANDLVVTSVYFSRLLDLCDFDHLVVQICTPFHLVDLMVTVVVTVVVTLGFPVIFHGASGEYWGKPRSWWW</sequence>
<dbReference type="EMBL" id="JAUHHV010000004">
    <property type="protein sequence ID" value="KAK1428948.1"/>
    <property type="molecule type" value="Genomic_DNA"/>
</dbReference>
<protein>
    <submittedName>
        <fullName evidence="2">Uncharacterized protein</fullName>
    </submittedName>
</protein>
<evidence type="ECO:0000256" key="1">
    <source>
        <dbReference type="SAM" id="Phobius"/>
    </source>
</evidence>
<keyword evidence="1" id="KW-0472">Membrane</keyword>
<proteinExistence type="predicted"/>
<organism evidence="2 3">
    <name type="scientific">Tagetes erecta</name>
    <name type="common">African marigold</name>
    <dbReference type="NCBI Taxonomy" id="13708"/>
    <lineage>
        <taxon>Eukaryota</taxon>
        <taxon>Viridiplantae</taxon>
        <taxon>Streptophyta</taxon>
        <taxon>Embryophyta</taxon>
        <taxon>Tracheophyta</taxon>
        <taxon>Spermatophyta</taxon>
        <taxon>Magnoliopsida</taxon>
        <taxon>eudicotyledons</taxon>
        <taxon>Gunneridae</taxon>
        <taxon>Pentapetalae</taxon>
        <taxon>asterids</taxon>
        <taxon>campanulids</taxon>
        <taxon>Asterales</taxon>
        <taxon>Asteraceae</taxon>
        <taxon>Asteroideae</taxon>
        <taxon>Heliantheae alliance</taxon>
        <taxon>Tageteae</taxon>
        <taxon>Tagetes</taxon>
    </lineage>
</organism>
<gene>
    <name evidence="2" type="ORF">QVD17_17789</name>
</gene>
<reference evidence="2" key="1">
    <citation type="journal article" date="2023" name="bioRxiv">
        <title>Improved chromosome-level genome assembly for marigold (Tagetes erecta).</title>
        <authorList>
            <person name="Jiang F."/>
            <person name="Yuan L."/>
            <person name="Wang S."/>
            <person name="Wang H."/>
            <person name="Xu D."/>
            <person name="Wang A."/>
            <person name="Fan W."/>
        </authorList>
    </citation>
    <scope>NUCLEOTIDE SEQUENCE</scope>
    <source>
        <strain evidence="2">WSJ</strain>
        <tissue evidence="2">Leaf</tissue>
    </source>
</reference>
<dbReference type="Proteomes" id="UP001229421">
    <property type="component" value="Unassembled WGS sequence"/>
</dbReference>
<feature type="transmembrane region" description="Helical" evidence="1">
    <location>
        <begin position="12"/>
        <end position="40"/>
    </location>
</feature>
<evidence type="ECO:0000313" key="3">
    <source>
        <dbReference type="Proteomes" id="UP001229421"/>
    </source>
</evidence>
<name>A0AAD8KWS4_TARER</name>
<evidence type="ECO:0000313" key="2">
    <source>
        <dbReference type="EMBL" id="KAK1428948.1"/>
    </source>
</evidence>
<feature type="transmembrane region" description="Helical" evidence="1">
    <location>
        <begin position="149"/>
        <end position="170"/>
    </location>
</feature>
<comment type="caution">
    <text evidence="2">The sequence shown here is derived from an EMBL/GenBank/DDBJ whole genome shotgun (WGS) entry which is preliminary data.</text>
</comment>